<feature type="region of interest" description="Disordered" evidence="1">
    <location>
        <begin position="447"/>
        <end position="504"/>
    </location>
</feature>
<dbReference type="EMBL" id="CP101988">
    <property type="protein sequence ID" value="UUI76154.1"/>
    <property type="molecule type" value="Genomic_DNA"/>
</dbReference>
<feature type="compositionally biased region" description="Low complexity" evidence="1">
    <location>
        <begin position="192"/>
        <end position="204"/>
    </location>
</feature>
<reference evidence="2 3" key="1">
    <citation type="submission" date="2022-07" db="EMBL/GenBank/DDBJ databases">
        <title>Novel species in genus cellulomonas.</title>
        <authorList>
            <person name="Ye L."/>
        </authorList>
    </citation>
    <scope>NUCLEOTIDE SEQUENCE [LARGE SCALE GENOMIC DNA]</scope>
    <source>
        <strain evidence="3">zg-Y338</strain>
    </source>
</reference>
<evidence type="ECO:0000313" key="2">
    <source>
        <dbReference type="EMBL" id="UUI76154.1"/>
    </source>
</evidence>
<feature type="compositionally biased region" description="Acidic residues" evidence="1">
    <location>
        <begin position="170"/>
        <end position="182"/>
    </location>
</feature>
<feature type="compositionally biased region" description="Low complexity" evidence="1">
    <location>
        <begin position="28"/>
        <end position="53"/>
    </location>
</feature>
<name>A0ABY5L179_9CELL</name>
<feature type="compositionally biased region" description="Basic and acidic residues" evidence="1">
    <location>
        <begin position="7"/>
        <end position="27"/>
    </location>
</feature>
<dbReference type="PANTHER" id="PTHR35788">
    <property type="entry name" value="EXPORTED PROTEIN-RELATED"/>
    <property type="match status" value="1"/>
</dbReference>
<sequence length="1144" mass="112473">MGTNEQVDEHAPEAADTPVPDRQDRVDGSGIADGATGGSADADDVASAAGALAVDEEPVAHEPSVEADLDDADAAPAVDADAELAALEAEPVVAAAEPGAGLGAIEPVEPVEPVEADSAAEAAPAVAHAEPEAVVERADAEEAVPDAAPDDAADVDPAEAEAEVVGVPEAGDDDAVALDQDDAPTGAPALGDTDASDGAAEAAARTQDDELAPATPESPAAASATTASEPTPPASGAAVPAAATANVGDAPDDLPAREGGAAGQDDAAGTGQDAAGDAAPVARPADAEPSVGGASQPGEDRAAPRAVPAVPHDEQRAADGHAPDARPVDEDAAAEARQASDGLPVATPTSAAPTSAAPTSAAPTSAAPTSAAPTSAAPTSAAPTSAAPTSAAPTSAAPTGGGSAPVAGPVSDAPRPPAVDAPTQVTPSAPATPVVAAAAAAGATQVLPPAAPAPTGAAPVRRSVVPPRQDIEPAAPAAPAAAGGWQGWPSTQAQATQAQATEAGSSTAAGATAAGAAAVAGTAASTRAPAPSAPYSASAQPALAAPEAAPGPSRPQAAGSAAAATSASEEPPAAASPLDQFDSPERPRRWPRVLLVSSLVAVVLGGAYVAAAYALGGRVPRGATVAGVEIGGMDAGAAEDALRTGLADLSTSAVPVAAGEKSATLDPVSAGLTLDIAATVDSLTGVDLSPARMWQHLVGVDDKQPVTAVDESAFDTAVEGLDDALALAPVDGAIVFVDGDAHATDAVDGLSLDVDAAAEVLRAGWLTADRPLQLPTTVVAPDITQEETDTALQTVARRVVAAPVSLQVADQVVNFSPDTLAAVSTMAPDGSSLTLQMDGAALVAEVLEQTTDLLTESADAHFEFVNGAPQVIPGEPGTTLDPQAVADAVAAAAVADVRSATVELVPSDPEQSTAKLEALGVKEVVAQFRTPLNSEPKRTKNITLGASRVNGTVVLPGEVFSLAETVGPVTAASGYIAAGVINNGEHVDGMGGGLSQLATTTFNVGHEAGFEDVEHKPHSEWISRYPEGREATLYTPSVDMKWKNNTPYGVVLQAWIADGHVNVAAWSTKYWTVESTTSARSNVKPAGVSYSSSPTCQPQSAGSGGFSVTVTRKVSLNGEVKSTESKTTTYKAANKIVCGPPPTE</sequence>
<gene>
    <name evidence="2" type="ORF">NP064_04415</name>
</gene>
<feature type="compositionally biased region" description="Low complexity" evidence="1">
    <location>
        <begin position="527"/>
        <end position="577"/>
    </location>
</feature>
<feature type="compositionally biased region" description="Basic and acidic residues" evidence="1">
    <location>
        <begin position="129"/>
        <end position="140"/>
    </location>
</feature>
<protein>
    <submittedName>
        <fullName evidence="2">VanW family protein</fullName>
    </submittedName>
</protein>
<feature type="region of interest" description="Disordered" evidence="1">
    <location>
        <begin position="1"/>
        <end position="79"/>
    </location>
</feature>
<feature type="compositionally biased region" description="Low complexity" evidence="1">
    <location>
        <begin position="212"/>
        <end position="249"/>
    </location>
</feature>
<feature type="compositionally biased region" description="Low complexity" evidence="1">
    <location>
        <begin position="344"/>
        <end position="411"/>
    </location>
</feature>
<accession>A0ABY5L179</accession>
<dbReference type="Proteomes" id="UP001316189">
    <property type="component" value="Chromosome"/>
</dbReference>
<dbReference type="PANTHER" id="PTHR35788:SF1">
    <property type="entry name" value="EXPORTED PROTEIN"/>
    <property type="match status" value="1"/>
</dbReference>
<evidence type="ECO:0000313" key="3">
    <source>
        <dbReference type="Proteomes" id="UP001316189"/>
    </source>
</evidence>
<organism evidence="2 3">
    <name type="scientific">Cellulomonas chengniuliangii</name>
    <dbReference type="NCBI Taxonomy" id="2968084"/>
    <lineage>
        <taxon>Bacteria</taxon>
        <taxon>Bacillati</taxon>
        <taxon>Actinomycetota</taxon>
        <taxon>Actinomycetes</taxon>
        <taxon>Micrococcales</taxon>
        <taxon>Cellulomonadaceae</taxon>
        <taxon>Cellulomonas</taxon>
    </lineage>
</organism>
<feature type="region of interest" description="Disordered" evidence="1">
    <location>
        <begin position="527"/>
        <end position="586"/>
    </location>
</feature>
<dbReference type="InterPro" id="IPR007391">
    <property type="entry name" value="Vancomycin_resist_VanW"/>
</dbReference>
<feature type="compositionally biased region" description="Low complexity" evidence="1">
    <location>
        <begin position="489"/>
        <end position="504"/>
    </location>
</feature>
<evidence type="ECO:0000256" key="1">
    <source>
        <dbReference type="SAM" id="MobiDB-lite"/>
    </source>
</evidence>
<feature type="compositionally biased region" description="Acidic residues" evidence="1">
    <location>
        <begin position="141"/>
        <end position="162"/>
    </location>
</feature>
<dbReference type="Pfam" id="PF04294">
    <property type="entry name" value="VanW"/>
    <property type="match status" value="1"/>
</dbReference>
<proteinExistence type="predicted"/>
<feature type="compositionally biased region" description="Low complexity" evidence="1">
    <location>
        <begin position="473"/>
        <end position="482"/>
    </location>
</feature>
<keyword evidence="3" id="KW-1185">Reference proteome</keyword>
<feature type="compositionally biased region" description="Basic and acidic residues" evidence="1">
    <location>
        <begin position="311"/>
        <end position="329"/>
    </location>
</feature>
<dbReference type="InterPro" id="IPR052913">
    <property type="entry name" value="Glycopeptide_resist_protein"/>
</dbReference>
<feature type="compositionally biased region" description="Low complexity" evidence="1">
    <location>
        <begin position="447"/>
        <end position="459"/>
    </location>
</feature>
<feature type="compositionally biased region" description="Low complexity" evidence="1">
    <location>
        <begin position="263"/>
        <end position="289"/>
    </location>
</feature>
<feature type="region of interest" description="Disordered" evidence="1">
    <location>
        <begin position="104"/>
        <end position="428"/>
    </location>
</feature>
<feature type="compositionally biased region" description="Low complexity" evidence="1">
    <location>
        <begin position="104"/>
        <end position="128"/>
    </location>
</feature>